<evidence type="ECO:0000313" key="13">
    <source>
        <dbReference type="EMBL" id="TCL66560.1"/>
    </source>
</evidence>
<dbReference type="SUPFAM" id="SSF160544">
    <property type="entry name" value="EscU C-terminal domain-like"/>
    <property type="match status" value="1"/>
</dbReference>
<dbReference type="Pfam" id="PF01312">
    <property type="entry name" value="Bac_export_2"/>
    <property type="match status" value="1"/>
</dbReference>
<keyword evidence="4 12" id="KW-0813">Transport</keyword>
<keyword evidence="13" id="KW-0966">Cell projection</keyword>
<keyword evidence="7 12" id="KW-1005">Bacterial flagellum biogenesis</keyword>
<keyword evidence="5 12" id="KW-1003">Cell membrane</keyword>
<evidence type="ECO:0000256" key="10">
    <source>
        <dbReference type="ARBA" id="ARBA00023136"/>
    </source>
</evidence>
<evidence type="ECO:0000256" key="6">
    <source>
        <dbReference type="ARBA" id="ARBA00022692"/>
    </source>
</evidence>
<feature type="transmembrane region" description="Helical" evidence="12">
    <location>
        <begin position="215"/>
        <end position="242"/>
    </location>
</feature>
<sequence length="386" mass="43669">MKFSQLRSYCKDNRLPERHPAAAFRPFDLQFFAASDPDRTEEATPKRKSEARQKGQVSKSAELNSVVVLLAAFIFINTLGSWIYSELANYMKVCLAPAALSKNLSQTNAQQLFLEHLVFFLKVFLPLGLGAMVVGILVNFLQVGPMFTIEALKPKFSRINPISGMQRLLGIQGLVELAKSVIKLLIISYFAYSTIRDHLFSLLDVVAQSPLDTAVLIWTIIYQVALKICVFLLILAIFDYLYQRWEFNKSLRMTKKEVKDEYKQLEGNPQIKNKIRQRQRQIAARRMMQDVPKADVIITNPTHLAIAIRYDAAEMAAPVVVAKGEGFIAQKIKEIAKAHDVSVVENKPLAQTLYKTVEIGEAIPANLYKAVAEVLAFVYRLKRRFA</sequence>
<evidence type="ECO:0000313" key="14">
    <source>
        <dbReference type="Proteomes" id="UP000295008"/>
    </source>
</evidence>
<comment type="subcellular location">
    <subcellularLocation>
        <location evidence="1">Cell membrane</location>
        <topology evidence="1">Multi-pass membrane protein</topology>
    </subcellularLocation>
</comment>
<dbReference type="GO" id="GO:0009306">
    <property type="term" value="P:protein secretion"/>
    <property type="evidence" value="ECO:0007669"/>
    <property type="project" value="InterPro"/>
</dbReference>
<dbReference type="InterPro" id="IPR006136">
    <property type="entry name" value="FlhB"/>
</dbReference>
<evidence type="ECO:0000256" key="11">
    <source>
        <dbReference type="ARBA" id="ARBA00023225"/>
    </source>
</evidence>
<evidence type="ECO:0000256" key="12">
    <source>
        <dbReference type="RuleBase" id="RU364091"/>
    </source>
</evidence>
<evidence type="ECO:0000256" key="3">
    <source>
        <dbReference type="ARBA" id="ARBA00021622"/>
    </source>
</evidence>
<dbReference type="EMBL" id="SLUN01000015">
    <property type="protein sequence ID" value="TCL66560.1"/>
    <property type="molecule type" value="Genomic_DNA"/>
</dbReference>
<dbReference type="RefSeq" id="WP_132014796.1">
    <property type="nucleotide sequence ID" value="NZ_SLUN01000015.1"/>
</dbReference>
<accession>A0A4R1RL26</accession>
<dbReference type="PANTHER" id="PTHR30531:SF12">
    <property type="entry name" value="FLAGELLAR BIOSYNTHETIC PROTEIN FLHB"/>
    <property type="match status" value="1"/>
</dbReference>
<feature type="transmembrane region" description="Helical" evidence="12">
    <location>
        <begin position="123"/>
        <end position="147"/>
    </location>
</feature>
<keyword evidence="14" id="KW-1185">Reference proteome</keyword>
<dbReference type="AlphaFoldDB" id="A0A4R1RL26"/>
<evidence type="ECO:0000256" key="5">
    <source>
        <dbReference type="ARBA" id="ARBA00022475"/>
    </source>
</evidence>
<proteinExistence type="inferred from homology"/>
<keyword evidence="8 12" id="KW-0653">Protein transport</keyword>
<dbReference type="Proteomes" id="UP000295008">
    <property type="component" value="Unassembled WGS sequence"/>
</dbReference>
<comment type="function">
    <text evidence="12">Required for formation of the rod structure in the basal body of the flagellar apparatus. Together with FliI and FliH, may constitute the export apparatus of flagellin.</text>
</comment>
<dbReference type="NCBIfam" id="TIGR00328">
    <property type="entry name" value="flhB"/>
    <property type="match status" value="1"/>
</dbReference>
<gene>
    <name evidence="12" type="primary">flhB</name>
    <name evidence="13" type="ORF">EDC14_1015103</name>
</gene>
<comment type="similarity">
    <text evidence="2 12">Belongs to the type III secretion exporter family.</text>
</comment>
<comment type="caution">
    <text evidence="13">The sequence shown here is derived from an EMBL/GenBank/DDBJ whole genome shotgun (WGS) entry which is preliminary data.</text>
</comment>
<keyword evidence="10 12" id="KW-0472">Membrane</keyword>
<dbReference type="FunFam" id="3.40.1690.10:FF:000001">
    <property type="entry name" value="Flagellar biosynthetic protein FlhB"/>
    <property type="match status" value="1"/>
</dbReference>
<keyword evidence="13" id="KW-0282">Flagellum</keyword>
<dbReference type="GO" id="GO:0044780">
    <property type="term" value="P:bacterial-type flagellum assembly"/>
    <property type="evidence" value="ECO:0007669"/>
    <property type="project" value="InterPro"/>
</dbReference>
<name>A0A4R1RL26_HYDET</name>
<evidence type="ECO:0000256" key="4">
    <source>
        <dbReference type="ARBA" id="ARBA00022448"/>
    </source>
</evidence>
<evidence type="ECO:0000256" key="7">
    <source>
        <dbReference type="ARBA" id="ARBA00022795"/>
    </source>
</evidence>
<dbReference type="Gene3D" id="6.10.250.2080">
    <property type="match status" value="1"/>
</dbReference>
<organism evidence="13 14">
    <name type="scientific">Hydrogenispora ethanolica</name>
    <dbReference type="NCBI Taxonomy" id="1082276"/>
    <lineage>
        <taxon>Bacteria</taxon>
        <taxon>Bacillati</taxon>
        <taxon>Bacillota</taxon>
        <taxon>Hydrogenispora</taxon>
    </lineage>
</organism>
<evidence type="ECO:0000256" key="9">
    <source>
        <dbReference type="ARBA" id="ARBA00022989"/>
    </source>
</evidence>
<keyword evidence="13" id="KW-0969">Cilium</keyword>
<keyword evidence="6 12" id="KW-0812">Transmembrane</keyword>
<dbReference type="Gene3D" id="3.40.1690.10">
    <property type="entry name" value="secretion proteins EscU"/>
    <property type="match status" value="1"/>
</dbReference>
<evidence type="ECO:0000256" key="1">
    <source>
        <dbReference type="ARBA" id="ARBA00004651"/>
    </source>
</evidence>
<dbReference type="PRINTS" id="PR00950">
    <property type="entry name" value="TYPE3IMSPROT"/>
</dbReference>
<feature type="transmembrane region" description="Helical" evidence="12">
    <location>
        <begin position="63"/>
        <end position="84"/>
    </location>
</feature>
<protein>
    <recommendedName>
        <fullName evidence="3 12">Flagellar biosynthetic protein FlhB</fullName>
    </recommendedName>
</protein>
<dbReference type="InterPro" id="IPR006135">
    <property type="entry name" value="T3SS_substrate_exporter"/>
</dbReference>
<feature type="transmembrane region" description="Helical" evidence="12">
    <location>
        <begin position="168"/>
        <end position="195"/>
    </location>
</feature>
<dbReference type="PANTHER" id="PTHR30531">
    <property type="entry name" value="FLAGELLAR BIOSYNTHETIC PROTEIN FLHB"/>
    <property type="match status" value="1"/>
</dbReference>
<dbReference type="GO" id="GO:0005886">
    <property type="term" value="C:plasma membrane"/>
    <property type="evidence" value="ECO:0007669"/>
    <property type="project" value="UniProtKB-SubCell"/>
</dbReference>
<evidence type="ECO:0000256" key="2">
    <source>
        <dbReference type="ARBA" id="ARBA00010690"/>
    </source>
</evidence>
<keyword evidence="11 12" id="KW-1006">Bacterial flagellum protein export</keyword>
<reference evidence="13 14" key="1">
    <citation type="submission" date="2019-03" db="EMBL/GenBank/DDBJ databases">
        <title>Genomic Encyclopedia of Type Strains, Phase IV (KMG-IV): sequencing the most valuable type-strain genomes for metagenomic binning, comparative biology and taxonomic classification.</title>
        <authorList>
            <person name="Goeker M."/>
        </authorList>
    </citation>
    <scope>NUCLEOTIDE SEQUENCE [LARGE SCALE GENOMIC DNA]</scope>
    <source>
        <strain evidence="13 14">LX-B</strain>
    </source>
</reference>
<keyword evidence="9 12" id="KW-1133">Transmembrane helix</keyword>
<dbReference type="InterPro" id="IPR029025">
    <property type="entry name" value="T3SS_substrate_exporter_C"/>
</dbReference>
<dbReference type="OrthoDB" id="9807950at2"/>
<evidence type="ECO:0000256" key="8">
    <source>
        <dbReference type="ARBA" id="ARBA00022927"/>
    </source>
</evidence>